<dbReference type="Proteomes" id="UP000823990">
    <property type="component" value="Unassembled WGS sequence"/>
</dbReference>
<reference evidence="2" key="2">
    <citation type="submission" date="2021-04" db="EMBL/GenBank/DDBJ databases">
        <authorList>
            <person name="Gilroy R."/>
        </authorList>
    </citation>
    <scope>NUCLEOTIDE SEQUENCE</scope>
    <source>
        <strain evidence="2">12435</strain>
    </source>
</reference>
<keyword evidence="1" id="KW-0812">Transmembrane</keyword>
<sequence>MDEINFKTEINATFDISEQERRMTAAGKTLAERMSLFAPKTIACLAVGVVALALCVIFFCLTDADHRAFTIAAIATAIVAAAALAAGIADTVIAKAKRKDAVPRLLRRLASKFGDVPSPSPVTVSMTENGATVSVGSKAADVGGEDISVLVAGDLVLIDFGAFGSLCFTREEAEEKE</sequence>
<feature type="transmembrane region" description="Helical" evidence="1">
    <location>
        <begin position="68"/>
        <end position="89"/>
    </location>
</feature>
<comment type="caution">
    <text evidence="2">The sequence shown here is derived from an EMBL/GenBank/DDBJ whole genome shotgun (WGS) entry which is preliminary data.</text>
</comment>
<feature type="transmembrane region" description="Helical" evidence="1">
    <location>
        <begin position="42"/>
        <end position="62"/>
    </location>
</feature>
<proteinExistence type="predicted"/>
<evidence type="ECO:0000256" key="1">
    <source>
        <dbReference type="SAM" id="Phobius"/>
    </source>
</evidence>
<accession>A0A9D1PZI4</accession>
<gene>
    <name evidence="2" type="ORF">H9892_04015</name>
</gene>
<evidence type="ECO:0000313" key="2">
    <source>
        <dbReference type="EMBL" id="HIW02485.1"/>
    </source>
</evidence>
<name>A0A9D1PZI4_9FIRM</name>
<evidence type="ECO:0000313" key="3">
    <source>
        <dbReference type="Proteomes" id="UP000823990"/>
    </source>
</evidence>
<protein>
    <submittedName>
        <fullName evidence="2">Uncharacterized protein</fullName>
    </submittedName>
</protein>
<organism evidence="2 3">
    <name type="scientific">Candidatus Protoclostridium stercorigallinarum</name>
    <dbReference type="NCBI Taxonomy" id="2838741"/>
    <lineage>
        <taxon>Bacteria</taxon>
        <taxon>Bacillati</taxon>
        <taxon>Bacillota</taxon>
        <taxon>Clostridia</taxon>
        <taxon>Candidatus Protoclostridium</taxon>
    </lineage>
</organism>
<reference evidence="2" key="1">
    <citation type="journal article" date="2021" name="PeerJ">
        <title>Extensive microbial diversity within the chicken gut microbiome revealed by metagenomics and culture.</title>
        <authorList>
            <person name="Gilroy R."/>
            <person name="Ravi A."/>
            <person name="Getino M."/>
            <person name="Pursley I."/>
            <person name="Horton D.L."/>
            <person name="Alikhan N.F."/>
            <person name="Baker D."/>
            <person name="Gharbi K."/>
            <person name="Hall N."/>
            <person name="Watson M."/>
            <person name="Adriaenssens E.M."/>
            <person name="Foster-Nyarko E."/>
            <person name="Jarju S."/>
            <person name="Secka A."/>
            <person name="Antonio M."/>
            <person name="Oren A."/>
            <person name="Chaudhuri R.R."/>
            <person name="La Ragione R."/>
            <person name="Hildebrand F."/>
            <person name="Pallen M.J."/>
        </authorList>
    </citation>
    <scope>NUCLEOTIDE SEQUENCE</scope>
    <source>
        <strain evidence="2">12435</strain>
    </source>
</reference>
<keyword evidence="1" id="KW-1133">Transmembrane helix</keyword>
<dbReference type="EMBL" id="DXHS01000068">
    <property type="protein sequence ID" value="HIW02485.1"/>
    <property type="molecule type" value="Genomic_DNA"/>
</dbReference>
<dbReference type="AlphaFoldDB" id="A0A9D1PZI4"/>
<keyword evidence="1" id="KW-0472">Membrane</keyword>